<feature type="transmembrane region" description="Helical" evidence="7">
    <location>
        <begin position="798"/>
        <end position="824"/>
    </location>
</feature>
<protein>
    <submittedName>
        <fullName evidence="9">FMRFamide receptor</fullName>
    </submittedName>
</protein>
<feature type="transmembrane region" description="Helical" evidence="7">
    <location>
        <begin position="761"/>
        <end position="786"/>
    </location>
</feature>
<feature type="compositionally biased region" description="Low complexity" evidence="6">
    <location>
        <begin position="592"/>
        <end position="609"/>
    </location>
</feature>
<dbReference type="AlphaFoldDB" id="A0A6G1SD84"/>
<keyword evidence="4 7" id="KW-1133">Transmembrane helix</keyword>
<feature type="transmembrane region" description="Helical" evidence="7">
    <location>
        <begin position="39"/>
        <end position="59"/>
    </location>
</feature>
<dbReference type="InterPro" id="IPR017452">
    <property type="entry name" value="GPCR_Rhodpsn_7TM"/>
</dbReference>
<evidence type="ECO:0000313" key="9">
    <source>
        <dbReference type="EMBL" id="MDE48181.1"/>
    </source>
</evidence>
<dbReference type="Gene3D" id="1.20.1070.10">
    <property type="entry name" value="Rhodopsin 7-helix transmembrane proteins"/>
    <property type="match status" value="3"/>
</dbReference>
<feature type="compositionally biased region" description="Polar residues" evidence="6">
    <location>
        <begin position="543"/>
        <end position="560"/>
    </location>
</feature>
<feature type="region of interest" description="Disordered" evidence="6">
    <location>
        <begin position="675"/>
        <end position="698"/>
    </location>
</feature>
<comment type="subcellular location">
    <subcellularLocation>
        <location evidence="1">Membrane</location>
    </subcellularLocation>
</comment>
<dbReference type="InterPro" id="IPR000276">
    <property type="entry name" value="GPCR_Rhodpsn"/>
</dbReference>
<reference evidence="9" key="1">
    <citation type="submission" date="2018-10" db="EMBL/GenBank/DDBJ databases">
        <title>Transcriptome assembly of Aceria tosichella (Wheat curl mite) Type 2.</title>
        <authorList>
            <person name="Scully E.D."/>
            <person name="Geib S.M."/>
            <person name="Palmer N.A."/>
            <person name="Gupta A.K."/>
            <person name="Sarath G."/>
            <person name="Tatineni S."/>
        </authorList>
    </citation>
    <scope>NUCLEOTIDE SEQUENCE</scope>
    <source>
        <strain evidence="9">LincolnNE</strain>
    </source>
</reference>
<feature type="region of interest" description="Disordered" evidence="6">
    <location>
        <begin position="214"/>
        <end position="275"/>
    </location>
</feature>
<accession>A0A6G1SD84</accession>
<dbReference type="PROSITE" id="PS50262">
    <property type="entry name" value="G_PROTEIN_RECEP_F1_2"/>
    <property type="match status" value="1"/>
</dbReference>
<name>A0A6G1SD84_9ACAR</name>
<feature type="region of interest" description="Disordered" evidence="6">
    <location>
        <begin position="450"/>
        <end position="493"/>
    </location>
</feature>
<evidence type="ECO:0000256" key="5">
    <source>
        <dbReference type="ARBA" id="ARBA00023136"/>
    </source>
</evidence>
<dbReference type="InterPro" id="IPR019427">
    <property type="entry name" value="7TM_GPCR_serpentine_rcpt_Srw"/>
</dbReference>
<dbReference type="CDD" id="cd14978">
    <property type="entry name" value="7tmA_FMRFamide_R-like"/>
    <property type="match status" value="1"/>
</dbReference>
<feature type="compositionally biased region" description="Low complexity" evidence="6">
    <location>
        <begin position="679"/>
        <end position="695"/>
    </location>
</feature>
<feature type="transmembrane region" description="Helical" evidence="7">
    <location>
        <begin position="300"/>
        <end position="328"/>
    </location>
</feature>
<proteinExistence type="inferred from homology"/>
<dbReference type="Pfam" id="PF10324">
    <property type="entry name" value="7TM_GPCR_Srw"/>
    <property type="match status" value="1"/>
</dbReference>
<feature type="domain" description="G-protein coupled receptors family 1 profile" evidence="8">
    <location>
        <begin position="51"/>
        <end position="821"/>
    </location>
</feature>
<keyword evidence="5 7" id="KW-0472">Membrane</keyword>
<feature type="transmembrane region" description="Helical" evidence="7">
    <location>
        <begin position="111"/>
        <end position="132"/>
    </location>
</feature>
<feature type="compositionally biased region" description="Acidic residues" evidence="6">
    <location>
        <begin position="222"/>
        <end position="233"/>
    </location>
</feature>
<evidence type="ECO:0000256" key="7">
    <source>
        <dbReference type="SAM" id="Phobius"/>
    </source>
</evidence>
<sequence>MPDESQLGPITQEQASLNGLLDPSYAQFRDQTRFWIQRVAVPLIMVVGLFGNLVTIIIMTRRRMRSTTNMYLAALALVDMLYLVLTFLLGLSHYPNMVGRGYYLYWQLRPFLMMLTDACSNTSVWLTVTFTIERFIAVKYPMKGKVWCTEARAKRLIVFVFLFGILFASPVPFEWEVVERPAKRDQAKQLESVNITNMGSEKSRVDLGLSSGLGDSYGGGSDGDDDDSQDEESQNTRLPTSDGKQIEDSSSNDEEQKQQQKQHQRQQQQLPDSRDEPDEMAYILSLENTDFGRNETYKTIYYWSTAVIFYFIPLLSLTFFNGFLILSVHRSFRERKRMTTGQQTLARSQNQFHHNHHQQHTNHLLPSPRDARAKKQESVVNYKKNNRLAIPKIEIASKQQRARKLDASHTATDRNGNEMVVVGVKTNSRRISWDGSACVETEAKDQAANTCSVQSKRPESDTCQHGLISRSDLGVPSTDKIGQAGQNKPNGRNVIDHQHEINRTSTTTGGGTTGAEISSLRVQADRRVEFNCDADNDGDGTLDVQTNCDKRNYSNGTNGRQPPDGLNYSLEKESKPTIVVPTVRMCHEAPVTTTTTTTNNNTSSNNSTNPAPSEITKCRKINQLADDDSSSLKQETDLDAQIDNTPVLTTTTSDSQPGLQHSREFVVSDLLTRETPALSSSQTNNKTANNKSSNNSHDHHAVASVESGSYISGKFHLINATSVGGSGGLTPNSNYDSGSCTTIQTTASLVPASTQERRITIMLIAVVILFLCCQIPSAAMLLYTSVREPIPNTNEHALVLAFGNIFNFLMAVNAAGNFILYSFLSKKYRKTFMILFCNCFKRRNKPEVSDERLRAGVGGCLSTSSVVGQATNDEHLVKMNGGGGGTGTRLGRWTNSQIVRSKFKSARQSTLQSDDFANYLVGGNFVKRQRRDTLV</sequence>
<keyword evidence="9" id="KW-0675">Receptor</keyword>
<organism evidence="9">
    <name type="scientific">Aceria tosichella</name>
    <name type="common">wheat curl mite</name>
    <dbReference type="NCBI Taxonomy" id="561515"/>
    <lineage>
        <taxon>Eukaryota</taxon>
        <taxon>Metazoa</taxon>
        <taxon>Ecdysozoa</taxon>
        <taxon>Arthropoda</taxon>
        <taxon>Chelicerata</taxon>
        <taxon>Arachnida</taxon>
        <taxon>Acari</taxon>
        <taxon>Acariformes</taxon>
        <taxon>Trombidiformes</taxon>
        <taxon>Prostigmata</taxon>
        <taxon>Eupodina</taxon>
        <taxon>Eriophyoidea</taxon>
        <taxon>Eriophyidae</taxon>
        <taxon>Eriophyinae</taxon>
        <taxon>Aceriini</taxon>
        <taxon>Aceria</taxon>
    </lineage>
</organism>
<comment type="similarity">
    <text evidence="2">Belongs to the G-protein coupled receptor 1 family.</text>
</comment>
<evidence type="ECO:0000256" key="3">
    <source>
        <dbReference type="ARBA" id="ARBA00022692"/>
    </source>
</evidence>
<dbReference type="PANTHER" id="PTHR46641">
    <property type="entry name" value="FMRFAMIDE RECEPTOR-RELATED"/>
    <property type="match status" value="1"/>
</dbReference>
<evidence type="ECO:0000256" key="2">
    <source>
        <dbReference type="ARBA" id="ARBA00010663"/>
    </source>
</evidence>
<feature type="region of interest" description="Disordered" evidence="6">
    <location>
        <begin position="592"/>
        <end position="661"/>
    </location>
</feature>
<dbReference type="PANTHER" id="PTHR46641:SF22">
    <property type="entry name" value="PROCTOLIN RECEPTOR, ISOFORM A"/>
    <property type="match status" value="1"/>
</dbReference>
<dbReference type="SUPFAM" id="SSF81321">
    <property type="entry name" value="Family A G protein-coupled receptor-like"/>
    <property type="match status" value="2"/>
</dbReference>
<evidence type="ECO:0000256" key="6">
    <source>
        <dbReference type="SAM" id="MobiDB-lite"/>
    </source>
</evidence>
<feature type="compositionally biased region" description="Low complexity" evidence="6">
    <location>
        <begin position="259"/>
        <end position="269"/>
    </location>
</feature>
<feature type="compositionally biased region" description="Polar residues" evidence="6">
    <location>
        <begin position="642"/>
        <end position="659"/>
    </location>
</feature>
<dbReference type="InterPro" id="IPR052954">
    <property type="entry name" value="GPCR-Ligand_Int"/>
</dbReference>
<dbReference type="EMBL" id="GGYP01003410">
    <property type="protein sequence ID" value="MDE48181.1"/>
    <property type="molecule type" value="Transcribed_RNA"/>
</dbReference>
<feature type="transmembrane region" description="Helical" evidence="7">
    <location>
        <begin position="71"/>
        <end position="91"/>
    </location>
</feature>
<dbReference type="Pfam" id="PF00001">
    <property type="entry name" value="7tm_1"/>
    <property type="match status" value="1"/>
</dbReference>
<keyword evidence="3 7" id="KW-0812">Transmembrane</keyword>
<evidence type="ECO:0000259" key="8">
    <source>
        <dbReference type="PROSITE" id="PS50262"/>
    </source>
</evidence>
<dbReference type="PRINTS" id="PR00237">
    <property type="entry name" value="GPCRRHODOPSN"/>
</dbReference>
<evidence type="ECO:0000256" key="4">
    <source>
        <dbReference type="ARBA" id="ARBA00022989"/>
    </source>
</evidence>
<dbReference type="GO" id="GO:0008528">
    <property type="term" value="F:G protein-coupled peptide receptor activity"/>
    <property type="evidence" value="ECO:0007669"/>
    <property type="project" value="InterPro"/>
</dbReference>
<dbReference type="GO" id="GO:0016020">
    <property type="term" value="C:membrane"/>
    <property type="evidence" value="ECO:0007669"/>
    <property type="project" value="UniProtKB-SubCell"/>
</dbReference>
<feature type="region of interest" description="Disordered" evidence="6">
    <location>
        <begin position="350"/>
        <end position="369"/>
    </location>
</feature>
<feature type="region of interest" description="Disordered" evidence="6">
    <location>
        <begin position="536"/>
        <end position="569"/>
    </location>
</feature>
<feature type="transmembrane region" description="Helical" evidence="7">
    <location>
        <begin position="153"/>
        <end position="173"/>
    </location>
</feature>
<evidence type="ECO:0000256" key="1">
    <source>
        <dbReference type="ARBA" id="ARBA00004370"/>
    </source>
</evidence>
<gene>
    <name evidence="9" type="primary">FR_0</name>
    <name evidence="9" type="ORF">g.6369</name>
</gene>